<keyword evidence="10" id="KW-0812">Transmembrane</keyword>
<dbReference type="GO" id="GO:0016705">
    <property type="term" value="F:oxidoreductase activity, acting on paired donors, with incorporation or reduction of molecular oxygen"/>
    <property type="evidence" value="ECO:0007669"/>
    <property type="project" value="InterPro"/>
</dbReference>
<name>A0A2L2T3N9_9HYPO</name>
<evidence type="ECO:0000256" key="8">
    <source>
        <dbReference type="PIRSR" id="PIRSR602403-1"/>
    </source>
</evidence>
<keyword evidence="5 9" id="KW-0560">Oxidoreductase</keyword>
<dbReference type="InterPro" id="IPR001128">
    <property type="entry name" value="Cyt_P450"/>
</dbReference>
<dbReference type="Proteomes" id="UP000245910">
    <property type="component" value="Chromosome IIII"/>
</dbReference>
<dbReference type="CDD" id="cd11041">
    <property type="entry name" value="CYP503A1-like"/>
    <property type="match status" value="1"/>
</dbReference>
<protein>
    <recommendedName>
        <fullName evidence="13">Cytochrome P450 monooxygenase</fullName>
    </recommendedName>
</protein>
<dbReference type="GO" id="GO:0020037">
    <property type="term" value="F:heme binding"/>
    <property type="evidence" value="ECO:0007669"/>
    <property type="project" value="InterPro"/>
</dbReference>
<proteinExistence type="inferred from homology"/>
<dbReference type="Gene3D" id="1.10.630.10">
    <property type="entry name" value="Cytochrome P450"/>
    <property type="match status" value="1"/>
</dbReference>
<keyword evidence="7 9" id="KW-0503">Monooxygenase</keyword>
<dbReference type="PANTHER" id="PTHR46206">
    <property type="entry name" value="CYTOCHROME P450"/>
    <property type="match status" value="1"/>
</dbReference>
<dbReference type="Pfam" id="PF00067">
    <property type="entry name" value="p450"/>
    <property type="match status" value="1"/>
</dbReference>
<dbReference type="PANTHER" id="PTHR46206:SF2">
    <property type="entry name" value="CYTOCHROME P450 MONOOXYGENASE AUSG-RELATED"/>
    <property type="match status" value="1"/>
</dbReference>
<feature type="transmembrane region" description="Helical" evidence="10">
    <location>
        <begin position="31"/>
        <end position="50"/>
    </location>
</feature>
<comment type="similarity">
    <text evidence="2 9">Belongs to the cytochrome P450 family.</text>
</comment>
<dbReference type="InterPro" id="IPR002403">
    <property type="entry name" value="Cyt_P450_E_grp-IV"/>
</dbReference>
<evidence type="ECO:0000313" key="12">
    <source>
        <dbReference type="Proteomes" id="UP000245910"/>
    </source>
</evidence>
<dbReference type="PRINTS" id="PR00465">
    <property type="entry name" value="EP450IV"/>
</dbReference>
<evidence type="ECO:0000256" key="1">
    <source>
        <dbReference type="ARBA" id="ARBA00001971"/>
    </source>
</evidence>
<reference evidence="12" key="1">
    <citation type="submission" date="2014-10" db="EMBL/GenBank/DDBJ databases">
        <authorList>
            <person name="King R."/>
        </authorList>
    </citation>
    <scope>NUCLEOTIDE SEQUENCE [LARGE SCALE GENOMIC DNA]</scope>
    <source>
        <strain evidence="12">A3/5</strain>
    </source>
</reference>
<dbReference type="SUPFAM" id="SSF48264">
    <property type="entry name" value="Cytochrome P450"/>
    <property type="match status" value="1"/>
</dbReference>
<comment type="cofactor">
    <cofactor evidence="1 8">
        <name>heme</name>
        <dbReference type="ChEBI" id="CHEBI:30413"/>
    </cofactor>
</comment>
<evidence type="ECO:0000256" key="5">
    <source>
        <dbReference type="ARBA" id="ARBA00023002"/>
    </source>
</evidence>
<keyword evidence="3 8" id="KW-0349">Heme</keyword>
<dbReference type="AlphaFoldDB" id="A0A2L2T3N9"/>
<dbReference type="PROSITE" id="PS00086">
    <property type="entry name" value="CYTOCHROME_P450"/>
    <property type="match status" value="1"/>
</dbReference>
<feature type="binding site" description="axial binding residue" evidence="8">
    <location>
        <position position="488"/>
    </location>
    <ligand>
        <name>heme</name>
        <dbReference type="ChEBI" id="CHEBI:30413"/>
    </ligand>
    <ligandPart>
        <name>Fe</name>
        <dbReference type="ChEBI" id="CHEBI:18248"/>
    </ligandPart>
</feature>
<keyword evidence="10" id="KW-1133">Transmembrane helix</keyword>
<dbReference type="InterPro" id="IPR036396">
    <property type="entry name" value="Cyt_P450_sf"/>
</dbReference>
<keyword evidence="6 8" id="KW-0408">Iron</keyword>
<accession>A0A2L2T3N9</accession>
<dbReference type="InterPro" id="IPR017972">
    <property type="entry name" value="Cyt_P450_CS"/>
</dbReference>
<evidence type="ECO:0000256" key="10">
    <source>
        <dbReference type="SAM" id="Phobius"/>
    </source>
</evidence>
<evidence type="ECO:0000256" key="2">
    <source>
        <dbReference type="ARBA" id="ARBA00010617"/>
    </source>
</evidence>
<keyword evidence="4 8" id="KW-0479">Metal-binding</keyword>
<keyword evidence="12" id="KW-1185">Reference proteome</keyword>
<evidence type="ECO:0000256" key="9">
    <source>
        <dbReference type="RuleBase" id="RU000461"/>
    </source>
</evidence>
<sequence length="551" mass="62877">MALHAVDNTTTWTGSAVWTKRDSFNKLGNHGSVYLVFVLLISACVVFRGYTKPVDKWPVLNPTGFEIMGFRRRVEFADIAGKLLEKGRQMFPEQPYHMITDTCNLLILPPKFVEGIRNNPDLNFSESITEEFHAYLPGFETFAAGREDDLSKIVVKKQLTKMLNQITEPLSVETDFALRNRFGTSTGENMCPKCYIHDTDAIEDWMEFDLYDGILDIVARISSRVFLGPELCRNQEWLDITKNYTVDSFIAAFILRLFPKPLRWIIHWVLPQCRRIRGQIADSKKLIEPVYRSRRELRQRMREEGGHVPNFNDAIDWFDQEAKGEPYKEAYCQLGLSMAAIHTTTDLLTETMVQIMVHPELFVALRDEISKVLGVEGWKKTSLYNLKLLDSVMKESQRLRPGGMVSMQRIALRDTRLPDGSFLPKGQRCAVDLNGPGGMVSSEHYDNPQSFDPYRFARMRGQPGLDSKSHLVSTGPSHLGFGHGQHSCPGRFFASNEVKVALCHLLMNYNWKLPEGVVPDTMKSGFSMGTDPKLKILFQRRSKPEIDLLNL</sequence>
<dbReference type="GO" id="GO:0005506">
    <property type="term" value="F:iron ion binding"/>
    <property type="evidence" value="ECO:0007669"/>
    <property type="project" value="InterPro"/>
</dbReference>
<dbReference type="STRING" id="56646.A0A2L2T3N9"/>
<evidence type="ECO:0000313" key="11">
    <source>
        <dbReference type="EMBL" id="CEI39859.1"/>
    </source>
</evidence>
<evidence type="ECO:0000256" key="6">
    <source>
        <dbReference type="ARBA" id="ARBA00023004"/>
    </source>
</evidence>
<keyword evidence="10" id="KW-0472">Membrane</keyword>
<evidence type="ECO:0000256" key="7">
    <source>
        <dbReference type="ARBA" id="ARBA00023033"/>
    </source>
</evidence>
<dbReference type="GO" id="GO:0004497">
    <property type="term" value="F:monooxygenase activity"/>
    <property type="evidence" value="ECO:0007669"/>
    <property type="project" value="UniProtKB-KW"/>
</dbReference>
<evidence type="ECO:0000256" key="4">
    <source>
        <dbReference type="ARBA" id="ARBA00022723"/>
    </source>
</evidence>
<evidence type="ECO:0000256" key="3">
    <source>
        <dbReference type="ARBA" id="ARBA00022617"/>
    </source>
</evidence>
<evidence type="ECO:0008006" key="13">
    <source>
        <dbReference type="Google" id="ProtNLM"/>
    </source>
</evidence>
<organism evidence="11 12">
    <name type="scientific">Fusarium venenatum</name>
    <dbReference type="NCBI Taxonomy" id="56646"/>
    <lineage>
        <taxon>Eukaryota</taxon>
        <taxon>Fungi</taxon>
        <taxon>Dikarya</taxon>
        <taxon>Ascomycota</taxon>
        <taxon>Pezizomycotina</taxon>
        <taxon>Sordariomycetes</taxon>
        <taxon>Hypocreomycetidae</taxon>
        <taxon>Hypocreales</taxon>
        <taxon>Nectriaceae</taxon>
        <taxon>Fusarium</taxon>
    </lineage>
</organism>
<dbReference type="EMBL" id="LN649232">
    <property type="protein sequence ID" value="CEI39859.1"/>
    <property type="molecule type" value="Genomic_DNA"/>
</dbReference>